<dbReference type="Proteomes" id="UP000292235">
    <property type="component" value="Chromosome"/>
</dbReference>
<gene>
    <name evidence="2" type="ORF">EKD16_17155</name>
</gene>
<keyword evidence="1" id="KW-1133">Transmembrane helix</keyword>
<evidence type="ECO:0000256" key="1">
    <source>
        <dbReference type="SAM" id="Phobius"/>
    </source>
</evidence>
<evidence type="ECO:0000313" key="2">
    <source>
        <dbReference type="EMBL" id="QBI55199.1"/>
    </source>
</evidence>
<feature type="transmembrane region" description="Helical" evidence="1">
    <location>
        <begin position="186"/>
        <end position="207"/>
    </location>
</feature>
<keyword evidence="3" id="KW-1185">Reference proteome</keyword>
<keyword evidence="1" id="KW-0472">Membrane</keyword>
<evidence type="ECO:0000313" key="3">
    <source>
        <dbReference type="Proteomes" id="UP000292235"/>
    </source>
</evidence>
<dbReference type="AlphaFoldDB" id="A0A4P6Q7T7"/>
<dbReference type="KEGG" id="strr:EKD16_17155"/>
<feature type="transmembrane region" description="Helical" evidence="1">
    <location>
        <begin position="117"/>
        <end position="141"/>
    </location>
</feature>
<name>A0A4P6Q7T7_9ACTN</name>
<dbReference type="EMBL" id="CP036455">
    <property type="protein sequence ID" value="QBI55199.1"/>
    <property type="molecule type" value="Genomic_DNA"/>
</dbReference>
<dbReference type="RefSeq" id="WP_131099247.1">
    <property type="nucleotide sequence ID" value="NZ_CP036455.1"/>
</dbReference>
<feature type="transmembrane region" description="Helical" evidence="1">
    <location>
        <begin position="213"/>
        <end position="233"/>
    </location>
</feature>
<reference evidence="2 3" key="1">
    <citation type="submission" date="2019-02" db="EMBL/GenBank/DDBJ databases">
        <authorList>
            <person name="Khodamoradi S."/>
            <person name="Hahnke R.L."/>
            <person name="Kaempfer P."/>
            <person name="Schumann P."/>
            <person name="Rohde M."/>
            <person name="Steinert M."/>
            <person name="Luzhetskyy A."/>
            <person name="Wink J."/>
            <person name="Ruckert C."/>
        </authorList>
    </citation>
    <scope>NUCLEOTIDE SEQUENCE [LARGE SCALE GENOMIC DNA]</scope>
    <source>
        <strain evidence="2 3">M2</strain>
    </source>
</reference>
<keyword evidence="1" id="KW-0812">Transmembrane</keyword>
<accession>A0A4P6Q7T7</accession>
<feature type="transmembrane region" description="Helical" evidence="1">
    <location>
        <begin position="65"/>
        <end position="85"/>
    </location>
</feature>
<organism evidence="2 3">
    <name type="scientific">Streptomonospora litoralis</name>
    <dbReference type="NCBI Taxonomy" id="2498135"/>
    <lineage>
        <taxon>Bacteria</taxon>
        <taxon>Bacillati</taxon>
        <taxon>Actinomycetota</taxon>
        <taxon>Actinomycetes</taxon>
        <taxon>Streptosporangiales</taxon>
        <taxon>Nocardiopsidaceae</taxon>
        <taxon>Streptomonospora</taxon>
    </lineage>
</organism>
<evidence type="ECO:0008006" key="4">
    <source>
        <dbReference type="Google" id="ProtNLM"/>
    </source>
</evidence>
<protein>
    <recommendedName>
        <fullName evidence="4">DUF1648 domain-containing protein</fullName>
    </recommendedName>
</protein>
<sequence length="237" mass="24303">MEERQRPESAEPVRAAPPWAGIAVAAVSMAAMAAADAALWDRIPEAVTTRESTVHRSAVRVPREVVAAAFPAALALVAALLAMSARVDAVLQRRLHTTPFAGAAPPPRTRTAGANTVLGLLGPFMALLHVGMLMHFAGYAVPVERGAAVAVGVLLVGVGVLVPRLGPPGEPVDPALKRLAAAWHRVQRPGGFATAALGAGTAAGALVLPPLAVALTAALLVAAVYGFMFALALRRLR</sequence>
<feature type="transmembrane region" description="Helical" evidence="1">
    <location>
        <begin position="147"/>
        <end position="165"/>
    </location>
</feature>
<feature type="transmembrane region" description="Helical" evidence="1">
    <location>
        <begin position="20"/>
        <end position="40"/>
    </location>
</feature>
<proteinExistence type="predicted"/>